<dbReference type="OrthoDB" id="26750at2"/>
<dbReference type="InterPro" id="IPR011335">
    <property type="entry name" value="Restrct_endonuc-II-like"/>
</dbReference>
<sequence>MLAQQFDHISVQDYIAGERLSTEKYEYVAGQVYAMAGAKINHNIITSNLSALFWLSLRGKPCFPVTSDMLIKTATDRFRYPDVVVVCHDDPSQDDYVREHPILVVEVIPESTRRTDKTDKRLEYIALPSLLEYVLVEQDIAEVTVYRRSAGWQPSYYYLGQDVMLESIQVTLTVEDIYERVDNGELAKWRLRKLASEAQG</sequence>
<protein>
    <submittedName>
        <fullName evidence="2">Endonuclease, Uma2 family (Restriction endonuclease fold)</fullName>
    </submittedName>
</protein>
<dbReference type="Gene3D" id="3.90.1570.10">
    <property type="entry name" value="tt1808, chain A"/>
    <property type="match status" value="1"/>
</dbReference>
<dbReference type="AlphaFoldDB" id="A0A1T4VTN5"/>
<evidence type="ECO:0000313" key="3">
    <source>
        <dbReference type="Proteomes" id="UP000190460"/>
    </source>
</evidence>
<evidence type="ECO:0000259" key="1">
    <source>
        <dbReference type="Pfam" id="PF05685"/>
    </source>
</evidence>
<reference evidence="2 3" key="1">
    <citation type="submission" date="2017-02" db="EMBL/GenBank/DDBJ databases">
        <authorList>
            <person name="Peterson S.W."/>
        </authorList>
    </citation>
    <scope>NUCLEOTIDE SEQUENCE [LARGE SCALE GENOMIC DNA]</scope>
    <source>
        <strain evidence="2 3">ATCC 49788</strain>
    </source>
</reference>
<dbReference type="RefSeq" id="WP_078920769.1">
    <property type="nucleotide sequence ID" value="NZ_FUYB01000001.1"/>
</dbReference>
<name>A0A1T4VTN5_9GAMM</name>
<dbReference type="InterPro" id="IPR012296">
    <property type="entry name" value="Nuclease_put_TT1808"/>
</dbReference>
<keyword evidence="3" id="KW-1185">Reference proteome</keyword>
<dbReference type="Pfam" id="PF05685">
    <property type="entry name" value="Uma2"/>
    <property type="match status" value="1"/>
</dbReference>
<dbReference type="Proteomes" id="UP000190460">
    <property type="component" value="Unassembled WGS sequence"/>
</dbReference>
<keyword evidence="2" id="KW-0378">Hydrolase</keyword>
<keyword evidence="2" id="KW-0540">Nuclease</keyword>
<dbReference type="GO" id="GO:0004519">
    <property type="term" value="F:endonuclease activity"/>
    <property type="evidence" value="ECO:0007669"/>
    <property type="project" value="UniProtKB-KW"/>
</dbReference>
<evidence type="ECO:0000313" key="2">
    <source>
        <dbReference type="EMBL" id="SKA68323.1"/>
    </source>
</evidence>
<gene>
    <name evidence="2" type="ORF">SAMN02745130_00264</name>
</gene>
<dbReference type="STRING" id="92487.SAMN02745130_00264"/>
<dbReference type="InterPro" id="IPR008538">
    <property type="entry name" value="Uma2"/>
</dbReference>
<dbReference type="PANTHER" id="PTHR36558">
    <property type="entry name" value="GLR1098 PROTEIN"/>
    <property type="match status" value="1"/>
</dbReference>
<dbReference type="EMBL" id="FUYB01000001">
    <property type="protein sequence ID" value="SKA68323.1"/>
    <property type="molecule type" value="Genomic_DNA"/>
</dbReference>
<dbReference type="CDD" id="cd06260">
    <property type="entry name" value="DUF820-like"/>
    <property type="match status" value="1"/>
</dbReference>
<keyword evidence="2" id="KW-0255">Endonuclease</keyword>
<feature type="domain" description="Putative restriction endonuclease" evidence="1">
    <location>
        <begin position="19"/>
        <end position="165"/>
    </location>
</feature>
<dbReference type="SUPFAM" id="SSF52980">
    <property type="entry name" value="Restriction endonuclease-like"/>
    <property type="match status" value="1"/>
</dbReference>
<accession>A0A1T4VTN5</accession>
<organism evidence="2 3">
    <name type="scientific">Thiothrix eikelboomii</name>
    <dbReference type="NCBI Taxonomy" id="92487"/>
    <lineage>
        <taxon>Bacteria</taxon>
        <taxon>Pseudomonadati</taxon>
        <taxon>Pseudomonadota</taxon>
        <taxon>Gammaproteobacteria</taxon>
        <taxon>Thiotrichales</taxon>
        <taxon>Thiotrichaceae</taxon>
        <taxon>Thiothrix</taxon>
    </lineage>
</organism>
<proteinExistence type="predicted"/>
<dbReference type="PANTHER" id="PTHR36558:SF1">
    <property type="entry name" value="RESTRICTION ENDONUCLEASE DOMAIN-CONTAINING PROTEIN-RELATED"/>
    <property type="match status" value="1"/>
</dbReference>